<sequence>MNEKNFEYLKKLLDNLGFGTRLNGVLQQALEKGFNTFTLGLNNSYLSEESRILGTPNKDIVKYRLNFAKSKNSDSVFLNDYQVFLFKPLEITPRSHAFDLERDHRITALQAYRLLSGFSIQKDVFLSRREGIEPNEAQPESKKLWLKINLDVIDAYEQHPLRKFYPEYGYDLGASIDKYPFTNLSSGPIREMALQDLAKGKLFKTEMRLFDQVFPVYVAANPQSRSLEIYDKALSRISDRQIFPDKIEKLESGARQADLTKSSDLPEKRDHPWDQDSDHDNLPKIGR</sequence>
<proteinExistence type="predicted"/>
<evidence type="ECO:0000256" key="1">
    <source>
        <dbReference type="SAM" id="MobiDB-lite"/>
    </source>
</evidence>
<name>A0A369PW61_9SPHI</name>
<evidence type="ECO:0000313" key="3">
    <source>
        <dbReference type="Proteomes" id="UP000253961"/>
    </source>
</evidence>
<dbReference type="Proteomes" id="UP000253961">
    <property type="component" value="Unassembled WGS sequence"/>
</dbReference>
<gene>
    <name evidence="2" type="ORF">DU508_21745</name>
</gene>
<dbReference type="EMBL" id="QPKV01000014">
    <property type="protein sequence ID" value="RDC54348.1"/>
    <property type="molecule type" value="Genomic_DNA"/>
</dbReference>
<feature type="compositionally biased region" description="Basic and acidic residues" evidence="1">
    <location>
        <begin position="264"/>
        <end position="287"/>
    </location>
</feature>
<evidence type="ECO:0000313" key="2">
    <source>
        <dbReference type="EMBL" id="RDC54348.1"/>
    </source>
</evidence>
<comment type="caution">
    <text evidence="2">The sequence shown here is derived from an EMBL/GenBank/DDBJ whole genome shotgun (WGS) entry which is preliminary data.</text>
</comment>
<accession>A0A369PW61</accession>
<organism evidence="2 3">
    <name type="scientific">Pedobacter chinensis</name>
    <dbReference type="NCBI Taxonomy" id="2282421"/>
    <lineage>
        <taxon>Bacteria</taxon>
        <taxon>Pseudomonadati</taxon>
        <taxon>Bacteroidota</taxon>
        <taxon>Sphingobacteriia</taxon>
        <taxon>Sphingobacteriales</taxon>
        <taxon>Sphingobacteriaceae</taxon>
        <taxon>Pedobacter</taxon>
    </lineage>
</organism>
<feature type="region of interest" description="Disordered" evidence="1">
    <location>
        <begin position="253"/>
        <end position="287"/>
    </location>
</feature>
<reference evidence="2 3" key="1">
    <citation type="submission" date="2018-07" db="EMBL/GenBank/DDBJ databases">
        <title>Pedobacter sp. nov., isolated from soil.</title>
        <authorList>
            <person name="Zhou L.Y."/>
            <person name="Du Z.J."/>
        </authorList>
    </citation>
    <scope>NUCLEOTIDE SEQUENCE [LARGE SCALE GENOMIC DNA]</scope>
    <source>
        <strain evidence="2 3">JDX94</strain>
    </source>
</reference>
<dbReference type="AlphaFoldDB" id="A0A369PW61"/>
<dbReference type="RefSeq" id="WP_115404775.1">
    <property type="nucleotide sequence ID" value="NZ_QPKV01000014.1"/>
</dbReference>
<dbReference type="OrthoDB" id="6372253at2"/>
<protein>
    <submittedName>
        <fullName evidence="2">Uncharacterized protein</fullName>
    </submittedName>
</protein>
<keyword evidence="3" id="KW-1185">Reference proteome</keyword>